<dbReference type="Gene3D" id="3.50.50.60">
    <property type="entry name" value="FAD/NAD(P)-binding domain"/>
    <property type="match status" value="1"/>
</dbReference>
<evidence type="ECO:0000259" key="1">
    <source>
        <dbReference type="Pfam" id="PF01266"/>
    </source>
</evidence>
<dbReference type="InterPro" id="IPR007419">
    <property type="entry name" value="BFD-like_2Fe2S-bd_dom"/>
</dbReference>
<dbReference type="InterPro" id="IPR006076">
    <property type="entry name" value="FAD-dep_OxRdtase"/>
</dbReference>
<evidence type="ECO:0000313" key="4">
    <source>
        <dbReference type="Proteomes" id="UP000824091"/>
    </source>
</evidence>
<name>A0A9D1L7L6_9FIRM</name>
<comment type="caution">
    <text evidence="3">The sequence shown here is derived from an EMBL/GenBank/DDBJ whole genome shotgun (WGS) entry which is preliminary data.</text>
</comment>
<reference evidence="3" key="1">
    <citation type="submission" date="2020-10" db="EMBL/GenBank/DDBJ databases">
        <authorList>
            <person name="Gilroy R."/>
        </authorList>
    </citation>
    <scope>NUCLEOTIDE SEQUENCE</scope>
    <source>
        <strain evidence="3">11300</strain>
    </source>
</reference>
<gene>
    <name evidence="3" type="ORF">IAD16_01930</name>
</gene>
<dbReference type="PANTHER" id="PTHR42720">
    <property type="entry name" value="GLYCEROL-3-PHOSPHATE DEHYDROGENASE"/>
    <property type="match status" value="1"/>
</dbReference>
<dbReference type="Pfam" id="PF04324">
    <property type="entry name" value="Fer2_BFD"/>
    <property type="match status" value="1"/>
</dbReference>
<dbReference type="EMBL" id="DVMO01000032">
    <property type="protein sequence ID" value="HIU27125.1"/>
    <property type="molecule type" value="Genomic_DNA"/>
</dbReference>
<organism evidence="3 4">
    <name type="scientific">Candidatus Fimisoma avicola</name>
    <dbReference type="NCBI Taxonomy" id="2840826"/>
    <lineage>
        <taxon>Bacteria</taxon>
        <taxon>Bacillati</taxon>
        <taxon>Bacillota</taxon>
        <taxon>Clostridia</taxon>
        <taxon>Eubacteriales</taxon>
        <taxon>Candidatus Fimisoma</taxon>
    </lineage>
</organism>
<dbReference type="Proteomes" id="UP000824091">
    <property type="component" value="Unassembled WGS sequence"/>
</dbReference>
<feature type="domain" description="FAD dependent oxidoreductase" evidence="1">
    <location>
        <begin position="2"/>
        <end position="332"/>
    </location>
</feature>
<dbReference type="SUPFAM" id="SSF51905">
    <property type="entry name" value="FAD/NAD(P)-binding domain"/>
    <property type="match status" value="1"/>
</dbReference>
<dbReference type="PANTHER" id="PTHR42720:SF1">
    <property type="entry name" value="GLYCEROL 3-PHOSPHATE OXIDASE"/>
    <property type="match status" value="1"/>
</dbReference>
<feature type="domain" description="BFD-like [2Fe-2S]-binding" evidence="2">
    <location>
        <begin position="383"/>
        <end position="437"/>
    </location>
</feature>
<dbReference type="Gene3D" id="1.10.10.1100">
    <property type="entry name" value="BFD-like [2Fe-2S]-binding domain"/>
    <property type="match status" value="1"/>
</dbReference>
<dbReference type="Gene3D" id="3.30.9.10">
    <property type="entry name" value="D-Amino Acid Oxidase, subunit A, domain 2"/>
    <property type="match status" value="1"/>
</dbReference>
<reference evidence="3" key="2">
    <citation type="journal article" date="2021" name="PeerJ">
        <title>Extensive microbial diversity within the chicken gut microbiome revealed by metagenomics and culture.</title>
        <authorList>
            <person name="Gilroy R."/>
            <person name="Ravi A."/>
            <person name="Getino M."/>
            <person name="Pursley I."/>
            <person name="Horton D.L."/>
            <person name="Alikhan N.F."/>
            <person name="Baker D."/>
            <person name="Gharbi K."/>
            <person name="Hall N."/>
            <person name="Watson M."/>
            <person name="Adriaenssens E.M."/>
            <person name="Foster-Nyarko E."/>
            <person name="Jarju S."/>
            <person name="Secka A."/>
            <person name="Antonio M."/>
            <person name="Oren A."/>
            <person name="Chaudhuri R.R."/>
            <person name="La Ragione R."/>
            <person name="Hildebrand F."/>
            <person name="Pallen M.J."/>
        </authorList>
    </citation>
    <scope>NUCLEOTIDE SEQUENCE</scope>
    <source>
        <strain evidence="3">11300</strain>
    </source>
</reference>
<dbReference type="InterPro" id="IPR041854">
    <property type="entry name" value="BFD-like_2Fe2S-bd_dom_sf"/>
</dbReference>
<accession>A0A9D1L7L6</accession>
<dbReference type="Pfam" id="PF01266">
    <property type="entry name" value="DAO"/>
    <property type="match status" value="1"/>
</dbReference>
<dbReference type="InterPro" id="IPR036188">
    <property type="entry name" value="FAD/NAD-bd_sf"/>
</dbReference>
<sequence>MTARRLSAYEGEIVILEKEQDVAMGQSKANSGIVHAGFDPVPGSLKAEMNIQGSRMMEETCSLLGVGYRRNGSLVAAFSDEDCLTLKKLYERGIENGVEGLRILEGEEIFRIEKNLSRKIKKALYAPTGAVVCPYELTIEAAGCAMDNGARLMRSFEVEKIDRTDGTFVITAADGRKIQSRFVINCAGLYSDKIARMVGDDSFNITPRAGEYLLLDKEAAYLTDTTIFKVPDKMGKGVLAVKTVDGNILLGPTSVDRTGRDDFSVTEAGMENIKNKESMFFDRIPYDKVITQFAGLRAHGDKGDFIINSPVPGFVNAAAIESPGLTSAPAIALKIEKILIEQGFEPDTKENYDPGRPKRKIFAKCSVEEKNDLIKQDPSYGHVVCRCEEVTEAEIKEAIHRAPGAVDIDGIKRRTRSGMGRCQGGFCMPQVLEILARELGKSPLKITKKGGDSNILTGMIRGGDKDDLC</sequence>
<dbReference type="AlphaFoldDB" id="A0A9D1L7L6"/>
<dbReference type="InterPro" id="IPR052745">
    <property type="entry name" value="G3P_Oxidase/Oxidoreductase"/>
</dbReference>
<dbReference type="CDD" id="cd19946">
    <property type="entry name" value="GlpA-like_Fer2_BFD-like"/>
    <property type="match status" value="1"/>
</dbReference>
<protein>
    <submittedName>
        <fullName evidence="3">NAD(P)/FAD-dependent oxidoreductase</fullName>
    </submittedName>
</protein>
<evidence type="ECO:0000259" key="2">
    <source>
        <dbReference type="Pfam" id="PF04324"/>
    </source>
</evidence>
<proteinExistence type="predicted"/>
<evidence type="ECO:0000313" key="3">
    <source>
        <dbReference type="EMBL" id="HIU27125.1"/>
    </source>
</evidence>